<dbReference type="Proteomes" id="UP000185669">
    <property type="component" value="Unassembled WGS sequence"/>
</dbReference>
<dbReference type="EMBL" id="FTNC01000005">
    <property type="protein sequence ID" value="SIQ55601.1"/>
    <property type="molecule type" value="Genomic_DNA"/>
</dbReference>
<dbReference type="OrthoDB" id="9792569at2"/>
<dbReference type="InterPro" id="IPR012347">
    <property type="entry name" value="Ferritin-like"/>
</dbReference>
<name>A0A1N6TQJ2_9FIRM</name>
<evidence type="ECO:0000259" key="1">
    <source>
        <dbReference type="Pfam" id="PF02915"/>
    </source>
</evidence>
<reference evidence="3" key="1">
    <citation type="submission" date="2017-01" db="EMBL/GenBank/DDBJ databases">
        <authorList>
            <person name="Varghese N."/>
            <person name="Submissions S."/>
        </authorList>
    </citation>
    <scope>NUCLEOTIDE SEQUENCE [LARGE SCALE GENOMIC DNA]</scope>
    <source>
        <strain evidence="3">ATCC 700103</strain>
    </source>
</reference>
<dbReference type="Pfam" id="PF02915">
    <property type="entry name" value="Rubrerythrin"/>
    <property type="match status" value="1"/>
</dbReference>
<dbReference type="GO" id="GO:0046872">
    <property type="term" value="F:metal ion binding"/>
    <property type="evidence" value="ECO:0007669"/>
    <property type="project" value="InterPro"/>
</dbReference>
<sequence>MNIYDFAIDFEIENREFYEDCAANTNHEELKRVFLELAEEEKKHENIVRQLKENKEVDEVESGILPKAKEAFDKIAEDMPTGEDVMPEEQVDVYKKAIELEKKSYDFYTEKAEESDSEIVKKTFKRLAEEEKKHERIMDNITEMVDRPNTWLEDAEWYHLEDY</sequence>
<dbReference type="RefSeq" id="WP_076544324.1">
    <property type="nucleotide sequence ID" value="NZ_FTNC01000005.1"/>
</dbReference>
<evidence type="ECO:0000313" key="2">
    <source>
        <dbReference type="EMBL" id="SIQ55601.1"/>
    </source>
</evidence>
<gene>
    <name evidence="2" type="ORF">SAMN05421834_105138</name>
</gene>
<dbReference type="PANTHER" id="PTHR33531">
    <property type="entry name" value="RUBRERYTHRIN SUBFAMILY"/>
    <property type="match status" value="1"/>
</dbReference>
<evidence type="ECO:0000313" key="3">
    <source>
        <dbReference type="Proteomes" id="UP000185669"/>
    </source>
</evidence>
<proteinExistence type="predicted"/>
<dbReference type="AlphaFoldDB" id="A0A1N6TQJ2"/>
<dbReference type="PANTHER" id="PTHR33531:SF10">
    <property type="entry name" value="BLR7895 PROTEIN"/>
    <property type="match status" value="1"/>
</dbReference>
<organism evidence="2 3">
    <name type="scientific">Halanaerobium kushneri</name>
    <dbReference type="NCBI Taxonomy" id="56779"/>
    <lineage>
        <taxon>Bacteria</taxon>
        <taxon>Bacillati</taxon>
        <taxon>Bacillota</taxon>
        <taxon>Clostridia</taxon>
        <taxon>Halanaerobiales</taxon>
        <taxon>Halanaerobiaceae</taxon>
        <taxon>Halanaerobium</taxon>
    </lineage>
</organism>
<accession>A0A1N6TQJ2</accession>
<dbReference type="STRING" id="56779.SAMN05421834_105138"/>
<dbReference type="Gene3D" id="1.20.1260.10">
    <property type="match status" value="1"/>
</dbReference>
<protein>
    <submittedName>
        <fullName evidence="2">Rubrerythrin</fullName>
    </submittedName>
</protein>
<dbReference type="InterPro" id="IPR003251">
    <property type="entry name" value="Rr_diiron-bd_dom"/>
</dbReference>
<dbReference type="SUPFAM" id="SSF47240">
    <property type="entry name" value="Ferritin-like"/>
    <property type="match status" value="1"/>
</dbReference>
<dbReference type="GO" id="GO:0016491">
    <property type="term" value="F:oxidoreductase activity"/>
    <property type="evidence" value="ECO:0007669"/>
    <property type="project" value="InterPro"/>
</dbReference>
<dbReference type="InterPro" id="IPR009078">
    <property type="entry name" value="Ferritin-like_SF"/>
</dbReference>
<feature type="domain" description="Rubrerythrin diiron-binding" evidence="1">
    <location>
        <begin position="5"/>
        <end position="139"/>
    </location>
</feature>
<dbReference type="CDD" id="cd01045">
    <property type="entry name" value="Ferritin_like_AB"/>
    <property type="match status" value="1"/>
</dbReference>
<keyword evidence="3" id="KW-1185">Reference proteome</keyword>